<dbReference type="InterPro" id="IPR018627">
    <property type="entry name" value="ELP6"/>
</dbReference>
<dbReference type="GO" id="GO:0033588">
    <property type="term" value="C:elongator holoenzyme complex"/>
    <property type="evidence" value="ECO:0007669"/>
    <property type="project" value="InterPro"/>
</dbReference>
<dbReference type="RefSeq" id="XP_028465458.1">
    <property type="nucleotide sequence ID" value="XM_028607218.1"/>
</dbReference>
<dbReference type="PANTHER" id="PTHR16184:SF6">
    <property type="entry name" value="ELONGATOR COMPLEX PROTEIN 6"/>
    <property type="match status" value="1"/>
</dbReference>
<name>A0A3N2PT06_SODAK</name>
<evidence type="ECO:0000313" key="3">
    <source>
        <dbReference type="EMBL" id="ROT37652.1"/>
    </source>
</evidence>
<dbReference type="EMBL" id="ML119057">
    <property type="protein sequence ID" value="ROT37652.1"/>
    <property type="molecule type" value="Genomic_DNA"/>
</dbReference>
<reference evidence="3 4" key="1">
    <citation type="journal article" date="2018" name="Mol. Ecol.">
        <title>The obligate alkalophilic soda-lake fungus Sodiomyces alkalinus has shifted to a protein diet.</title>
        <authorList>
            <person name="Grum-Grzhimaylo A.A."/>
            <person name="Falkoski D.L."/>
            <person name="van den Heuvel J."/>
            <person name="Valero-Jimenez C.A."/>
            <person name="Min B."/>
            <person name="Choi I.G."/>
            <person name="Lipzen A."/>
            <person name="Daum C.G."/>
            <person name="Aanen D.K."/>
            <person name="Tsang A."/>
            <person name="Henrissat B."/>
            <person name="Bilanenko E.N."/>
            <person name="de Vries R.P."/>
            <person name="van Kan J.A.L."/>
            <person name="Grigoriev I.V."/>
            <person name="Debets A.J.M."/>
        </authorList>
    </citation>
    <scope>NUCLEOTIDE SEQUENCE [LARGE SCALE GENOMIC DNA]</scope>
    <source>
        <strain evidence="3 4">F11</strain>
    </source>
</reference>
<sequence>MATRIPPLIEPYLGLPPECAHIVLTNVLGATTNWLILRYLYSYLHKKPASAGANSDGNDDPTVNVVLVSFMRDFIFWKEGAGRLGLDLESLARAGRFVFVDGLTGLFTPPPATTRAGPVPNPRGRRTLRSVDLPDVRRELLAAVSDIGAGTGAGSTQGKTVLIIDQPDILLAMMADLDPDPSDGGATTRGQALREALLDVQEAVYASIFAVAADEPLVAAQTTLLEREHAALVLSLAHSALLVLSLRLLDTGGASDVSGVLRATRGGDLEHHHNDGKAVEEAELLYLMATDGSVKVFQRGQ</sequence>
<dbReference type="GeneID" id="39575696"/>
<dbReference type="PANTHER" id="PTHR16184">
    <property type="entry name" value="ELONGATOR COMPLEX PROTEIN 6"/>
    <property type="match status" value="1"/>
</dbReference>
<dbReference type="Proteomes" id="UP000272025">
    <property type="component" value="Unassembled WGS sequence"/>
</dbReference>
<dbReference type="STRING" id="1314773.A0A3N2PT06"/>
<evidence type="ECO:0000256" key="1">
    <source>
        <dbReference type="ARBA" id="ARBA00005043"/>
    </source>
</evidence>
<organism evidence="3 4">
    <name type="scientific">Sodiomyces alkalinus (strain CBS 110278 / VKM F-3762 / F11)</name>
    <name type="common">Alkaliphilic filamentous fungus</name>
    <dbReference type="NCBI Taxonomy" id="1314773"/>
    <lineage>
        <taxon>Eukaryota</taxon>
        <taxon>Fungi</taxon>
        <taxon>Dikarya</taxon>
        <taxon>Ascomycota</taxon>
        <taxon>Pezizomycotina</taxon>
        <taxon>Sordariomycetes</taxon>
        <taxon>Hypocreomycetidae</taxon>
        <taxon>Glomerellales</taxon>
        <taxon>Plectosphaerellaceae</taxon>
        <taxon>Sodiomyces</taxon>
    </lineage>
</organism>
<dbReference type="OrthoDB" id="9995306at2759"/>
<gene>
    <name evidence="3" type="ORF">SODALDRAFT_202300</name>
</gene>
<dbReference type="UniPathway" id="UPA00988"/>
<comment type="pathway">
    <text evidence="1">tRNA modification; 5-methoxycarbonylmethyl-2-thiouridine-tRNA biosynthesis.</text>
</comment>
<keyword evidence="4" id="KW-1185">Reference proteome</keyword>
<evidence type="ECO:0000256" key="2">
    <source>
        <dbReference type="ARBA" id="ARBA00008837"/>
    </source>
</evidence>
<dbReference type="InterPro" id="IPR027417">
    <property type="entry name" value="P-loop_NTPase"/>
</dbReference>
<dbReference type="AlphaFoldDB" id="A0A3N2PT06"/>
<accession>A0A3N2PT06</accession>
<proteinExistence type="inferred from homology"/>
<dbReference type="GO" id="GO:0002098">
    <property type="term" value="P:tRNA wobble uridine modification"/>
    <property type="evidence" value="ECO:0007669"/>
    <property type="project" value="InterPro"/>
</dbReference>
<evidence type="ECO:0000313" key="4">
    <source>
        <dbReference type="Proteomes" id="UP000272025"/>
    </source>
</evidence>
<comment type="similarity">
    <text evidence="2">Belongs to the ELP6 family.</text>
</comment>
<dbReference type="CDD" id="cd19495">
    <property type="entry name" value="Elp6"/>
    <property type="match status" value="1"/>
</dbReference>
<protein>
    <recommendedName>
        <fullName evidence="5">Elongator complex protein 6</fullName>
    </recommendedName>
</protein>
<dbReference type="Gene3D" id="3.40.50.300">
    <property type="entry name" value="P-loop containing nucleotide triphosphate hydrolases"/>
    <property type="match status" value="1"/>
</dbReference>
<evidence type="ECO:0008006" key="5">
    <source>
        <dbReference type="Google" id="ProtNLM"/>
    </source>
</evidence>